<accession>A0A176W147</accession>
<dbReference type="PANTHER" id="PTHR33143">
    <property type="entry name" value="F16F4.1 PROTEIN-RELATED"/>
    <property type="match status" value="1"/>
</dbReference>
<dbReference type="Pfam" id="PF05678">
    <property type="entry name" value="VQ"/>
    <property type="match status" value="1"/>
</dbReference>
<dbReference type="Proteomes" id="UP000077202">
    <property type="component" value="Unassembled WGS sequence"/>
</dbReference>
<comment type="caution">
    <text evidence="3">The sequence shown here is derived from an EMBL/GenBank/DDBJ whole genome shotgun (WGS) entry which is preliminary data.</text>
</comment>
<feature type="compositionally biased region" description="Basic and acidic residues" evidence="1">
    <location>
        <begin position="27"/>
        <end position="36"/>
    </location>
</feature>
<feature type="domain" description="VQ" evidence="2">
    <location>
        <begin position="143"/>
        <end position="167"/>
    </location>
</feature>
<evidence type="ECO:0000256" key="1">
    <source>
        <dbReference type="SAM" id="MobiDB-lite"/>
    </source>
</evidence>
<gene>
    <name evidence="3" type="ORF">AXG93_949s1060</name>
</gene>
<protein>
    <recommendedName>
        <fullName evidence="2">VQ domain-containing protein</fullName>
    </recommendedName>
</protein>
<keyword evidence="4" id="KW-1185">Reference proteome</keyword>
<reference evidence="3" key="1">
    <citation type="submission" date="2016-03" db="EMBL/GenBank/DDBJ databases">
        <title>Mechanisms controlling the formation of the plant cell surface in tip-growing cells are functionally conserved among land plants.</title>
        <authorList>
            <person name="Honkanen S."/>
            <person name="Jones V.A."/>
            <person name="Morieri G."/>
            <person name="Champion C."/>
            <person name="Hetherington A.J."/>
            <person name="Kelly S."/>
            <person name="Saint-Marcoux D."/>
            <person name="Proust H."/>
            <person name="Prescott H."/>
            <person name="Dolan L."/>
        </authorList>
    </citation>
    <scope>NUCLEOTIDE SEQUENCE [LARGE SCALE GENOMIC DNA]</scope>
    <source>
        <tissue evidence="3">Whole gametophyte</tissue>
    </source>
</reference>
<dbReference type="AlphaFoldDB" id="A0A176W147"/>
<dbReference type="InterPro" id="IPR008889">
    <property type="entry name" value="VQ"/>
</dbReference>
<name>A0A176W147_MARPO</name>
<evidence type="ECO:0000313" key="4">
    <source>
        <dbReference type="Proteomes" id="UP000077202"/>
    </source>
</evidence>
<feature type="region of interest" description="Disordered" evidence="1">
    <location>
        <begin position="164"/>
        <end position="231"/>
    </location>
</feature>
<dbReference type="EMBL" id="LVLJ01002273">
    <property type="protein sequence ID" value="OAE25916.1"/>
    <property type="molecule type" value="Genomic_DNA"/>
</dbReference>
<sequence length="449" mass="47964">MAAYRVQQRLPPALQSAAQRCESCTVRSEEKGRESDGAGGRAELASADVARGGAERRERLRRRSPDRISKERSEGLSEHSAEQQSAAAVVAEEEESATTMLSPRRESHAIEKPSSSNGSSAATRRDWSHLPASTPGTVRVIHIFAPKVIKTDVANFRELVQKLTGKSKRSGSGSGSGSRKRALKTKSLTSISSDGTFSSSTDTNTIQSSAAAETCSEASTRSSNSASHVADSHSDVMAKSALLFSSNESSTTSDNTCKPLGLPSYFGSSHPHQNHHGLPAENSAAFFRSQACSAGSRNSRSSSHSQSRVMVDPMQSLSGYKDNWSSLQASCFNFSSNAQNPASVPQQPTPIQSQKRQAGAYNMSQNTNGFSDMDILTGLVSPGPVPEFSLPPPLINNNNSHNHNLIINGINNNSSVPTSEHFLLSNHPSLCRMSVQSLVCGSVSPFEHF</sequence>
<feature type="compositionally biased region" description="Low complexity" evidence="1">
    <location>
        <begin position="187"/>
        <end position="229"/>
    </location>
</feature>
<evidence type="ECO:0000259" key="2">
    <source>
        <dbReference type="Pfam" id="PF05678"/>
    </source>
</evidence>
<dbReference type="InterPro" id="IPR039607">
    <property type="entry name" value="VQ_8/17/18/20/21/25"/>
</dbReference>
<feature type="compositionally biased region" description="Polar residues" evidence="1">
    <location>
        <begin position="113"/>
        <end position="122"/>
    </location>
</feature>
<feature type="compositionally biased region" description="Basic and acidic residues" evidence="1">
    <location>
        <begin position="53"/>
        <end position="81"/>
    </location>
</feature>
<dbReference type="PANTHER" id="PTHR33143:SF3">
    <property type="entry name" value="VQ MOTIF-CONTAINING PROTEIN 17-RELATED"/>
    <property type="match status" value="1"/>
</dbReference>
<organism evidence="3 4">
    <name type="scientific">Marchantia polymorpha subsp. ruderalis</name>
    <dbReference type="NCBI Taxonomy" id="1480154"/>
    <lineage>
        <taxon>Eukaryota</taxon>
        <taxon>Viridiplantae</taxon>
        <taxon>Streptophyta</taxon>
        <taxon>Embryophyta</taxon>
        <taxon>Marchantiophyta</taxon>
        <taxon>Marchantiopsida</taxon>
        <taxon>Marchantiidae</taxon>
        <taxon>Marchantiales</taxon>
        <taxon>Marchantiaceae</taxon>
        <taxon>Marchantia</taxon>
    </lineage>
</organism>
<evidence type="ECO:0000313" key="3">
    <source>
        <dbReference type="EMBL" id="OAE25916.1"/>
    </source>
</evidence>
<feature type="region of interest" description="Disordered" evidence="1">
    <location>
        <begin position="1"/>
        <end position="133"/>
    </location>
</feature>
<dbReference type="GO" id="GO:0005634">
    <property type="term" value="C:nucleus"/>
    <property type="evidence" value="ECO:0007669"/>
    <property type="project" value="TreeGrafter"/>
</dbReference>
<proteinExistence type="predicted"/>